<evidence type="ECO:0000259" key="4">
    <source>
        <dbReference type="Pfam" id="PF00561"/>
    </source>
</evidence>
<dbReference type="OrthoDB" id="9800754at2"/>
<dbReference type="SUPFAM" id="SSF53474">
    <property type="entry name" value="alpha/beta-Hydrolases"/>
    <property type="match status" value="1"/>
</dbReference>
<keyword evidence="2" id="KW-0012">Acyltransferase</keyword>
<dbReference type="EMBL" id="RJUL01000002">
    <property type="protein sequence ID" value="ROQ29649.1"/>
    <property type="molecule type" value="Genomic_DNA"/>
</dbReference>
<dbReference type="NCBIfam" id="NF005262">
    <property type="entry name" value="PRK06765.1"/>
    <property type="match status" value="1"/>
</dbReference>
<dbReference type="InterPro" id="IPR029058">
    <property type="entry name" value="AB_hydrolase_fold"/>
</dbReference>
<evidence type="ECO:0000313" key="5">
    <source>
        <dbReference type="EMBL" id="ROQ29649.1"/>
    </source>
</evidence>
<dbReference type="GO" id="GO:0009086">
    <property type="term" value="P:methionine biosynthetic process"/>
    <property type="evidence" value="ECO:0007669"/>
    <property type="project" value="TreeGrafter"/>
</dbReference>
<reference evidence="5 6" key="1">
    <citation type="submission" date="2018-11" db="EMBL/GenBank/DDBJ databases">
        <title>Genomic Encyclopedia of Type Strains, Phase IV (KMG-IV): sequencing the most valuable type-strain genomes for metagenomic binning, comparative biology and taxonomic classification.</title>
        <authorList>
            <person name="Goeker M."/>
        </authorList>
    </citation>
    <scope>NUCLEOTIDE SEQUENCE [LARGE SCALE GENOMIC DNA]</scope>
    <source>
        <strain evidence="5 6">DSM 21945</strain>
    </source>
</reference>
<name>A0A3N1PNA7_9GAMM</name>
<dbReference type="GO" id="GO:0009092">
    <property type="term" value="P:homoserine metabolic process"/>
    <property type="evidence" value="ECO:0007669"/>
    <property type="project" value="TreeGrafter"/>
</dbReference>
<gene>
    <name evidence="5" type="ORF">EDC28_10213</name>
</gene>
<dbReference type="GO" id="GO:0005737">
    <property type="term" value="C:cytoplasm"/>
    <property type="evidence" value="ECO:0007669"/>
    <property type="project" value="UniProtKB-SubCell"/>
</dbReference>
<dbReference type="InterPro" id="IPR000073">
    <property type="entry name" value="AB_hydrolase_1"/>
</dbReference>
<dbReference type="PANTHER" id="PTHR32268:SF11">
    <property type="entry name" value="HOMOSERINE O-ACETYLTRANSFERASE"/>
    <property type="match status" value="1"/>
</dbReference>
<dbReference type="EC" id="2.3.1.-" evidence="2"/>
<dbReference type="PIRSF" id="PIRSF000443">
    <property type="entry name" value="Homoser_Ac_trans"/>
    <property type="match status" value="1"/>
</dbReference>
<dbReference type="HAMAP" id="MF_00296">
    <property type="entry name" value="MetX_acyltransf"/>
    <property type="match status" value="1"/>
</dbReference>
<keyword evidence="6" id="KW-1185">Reference proteome</keyword>
<comment type="subcellular location">
    <subcellularLocation>
        <location evidence="2">Cytoplasm</location>
    </subcellularLocation>
</comment>
<accession>A0A3N1PNA7</accession>
<evidence type="ECO:0000256" key="1">
    <source>
        <dbReference type="ARBA" id="ARBA00022679"/>
    </source>
</evidence>
<dbReference type="GO" id="GO:0004414">
    <property type="term" value="F:homoserine O-acetyltransferase activity"/>
    <property type="evidence" value="ECO:0007669"/>
    <property type="project" value="TreeGrafter"/>
</dbReference>
<comment type="similarity">
    <text evidence="2">Belongs to the AB hydrolase superfamily. MetX family.</text>
</comment>
<evidence type="ECO:0000256" key="3">
    <source>
        <dbReference type="PIRSR" id="PIRSR000443-1"/>
    </source>
</evidence>
<evidence type="ECO:0000313" key="6">
    <source>
        <dbReference type="Proteomes" id="UP000268033"/>
    </source>
</evidence>
<organism evidence="5 6">
    <name type="scientific">Gallaecimonas pentaromativorans</name>
    <dbReference type="NCBI Taxonomy" id="584787"/>
    <lineage>
        <taxon>Bacteria</taxon>
        <taxon>Pseudomonadati</taxon>
        <taxon>Pseudomonadota</taxon>
        <taxon>Gammaproteobacteria</taxon>
        <taxon>Enterobacterales</taxon>
        <taxon>Gallaecimonadaceae</taxon>
        <taxon>Gallaecimonas</taxon>
    </lineage>
</organism>
<keyword evidence="2" id="KW-0963">Cytoplasm</keyword>
<keyword evidence="1 2" id="KW-0808">Transferase</keyword>
<evidence type="ECO:0000256" key="2">
    <source>
        <dbReference type="HAMAP-Rule" id="MF_00296"/>
    </source>
</evidence>
<dbReference type="Gene3D" id="1.10.1740.110">
    <property type="match status" value="1"/>
</dbReference>
<sequence>MKWLLSLGLLLASLGIQALPLVEKQRFDLASFTTQSGAVLKKVSVGWEAYGTLNADKSNVILITHFFSGTSHAAGKYHDSDPAPGYWDAIIGPGKAIDTDKYYVLSVDTLANANAFDPNVITTGPASIDPATGKPYGLRFPVVSIRDFVRVQKALLDSLGIHKLHAVVGASMGSFQALDWAVAYPDEVERMVSVIGAGQMDPWTVYGLERWSDPIKADPAWHHGDYYASGQPREGLNKALAYIIYDASYPDGFNRRYPAPTDQAPKVDIDAGFASVKALASQAALRAKYQDANAILYLVRASQIYLAGYEGNLEDNLKKVTAKTLFMPASHDRLLVPKMARSTFETLKKLGKDTQYQEIDGPWGHLDGLVSIPSQAGVLKAFLAK</sequence>
<protein>
    <recommendedName>
        <fullName evidence="2">Probable acyltransferase</fullName>
        <ecNumber evidence="2">2.3.1.-</ecNumber>
    </recommendedName>
</protein>
<feature type="domain" description="AB hydrolase-1" evidence="4">
    <location>
        <begin position="144"/>
        <end position="366"/>
    </location>
</feature>
<dbReference type="AlphaFoldDB" id="A0A3N1PNA7"/>
<dbReference type="InterPro" id="IPR008220">
    <property type="entry name" value="HAT_MetX-like"/>
</dbReference>
<feature type="active site" evidence="3">
    <location>
        <position position="365"/>
    </location>
</feature>
<comment type="caution">
    <text evidence="2">Lacks conserved residue(s) required for the propagation of feature annotation.</text>
</comment>
<dbReference type="STRING" id="584787.GCA_001247655_02420"/>
<comment type="caution">
    <text evidence="5">The sequence shown here is derived from an EMBL/GenBank/DDBJ whole genome shotgun (WGS) entry which is preliminary data.</text>
</comment>
<dbReference type="Proteomes" id="UP000268033">
    <property type="component" value="Unassembled WGS sequence"/>
</dbReference>
<feature type="active site" description="Nucleophile" evidence="3">
    <location>
        <position position="171"/>
    </location>
</feature>
<dbReference type="Gene3D" id="3.40.50.1820">
    <property type="entry name" value="alpha/beta hydrolase"/>
    <property type="match status" value="1"/>
</dbReference>
<comment type="subunit">
    <text evidence="2">Homodimer.</text>
</comment>
<feature type="active site" evidence="2 3">
    <location>
        <position position="332"/>
    </location>
</feature>
<dbReference type="PANTHER" id="PTHR32268">
    <property type="entry name" value="HOMOSERINE O-ACETYLTRANSFERASE"/>
    <property type="match status" value="1"/>
</dbReference>
<dbReference type="RefSeq" id="WP_050657992.1">
    <property type="nucleotide sequence ID" value="NZ_LFWC01000003.1"/>
</dbReference>
<keyword evidence="2" id="KW-0028">Amino-acid biosynthesis</keyword>
<proteinExistence type="inferred from homology"/>
<dbReference type="Pfam" id="PF00561">
    <property type="entry name" value="Abhydrolase_1"/>
    <property type="match status" value="1"/>
</dbReference>